<dbReference type="SUPFAM" id="SSF51391">
    <property type="entry name" value="Thiamin phosphate synthase"/>
    <property type="match status" value="1"/>
</dbReference>
<dbReference type="Proteomes" id="UP000678276">
    <property type="component" value="Unassembled WGS sequence"/>
</dbReference>
<dbReference type="GO" id="GO:0004789">
    <property type="term" value="F:thiamine-phosphate diphosphorylase activity"/>
    <property type="evidence" value="ECO:0007669"/>
    <property type="project" value="UniProtKB-EC"/>
</dbReference>
<gene>
    <name evidence="4" type="ORF">J6595_07140</name>
</gene>
<evidence type="ECO:0000313" key="5">
    <source>
        <dbReference type="Proteomes" id="UP000678276"/>
    </source>
</evidence>
<accession>A0ABS4BH12</accession>
<dbReference type="InterPro" id="IPR013785">
    <property type="entry name" value="Aldolase_TIM"/>
</dbReference>
<name>A0ABS4BH12_9HYPH</name>
<dbReference type="PANTHER" id="PTHR20857:SF15">
    <property type="entry name" value="THIAMINE-PHOSPHATE SYNTHASE"/>
    <property type="match status" value="1"/>
</dbReference>
<sequence>MTSDDLIRPRLVLVTTPLTDADAEERMRAALSGGDVASVLIDAAGRDAAEFQRLAETLVPLAQAAGAAAIVVDDSRVAGRSRADGLHLTGGDIEALGDAVSRHQPKLIVGGSGFTSRHGALEAGERMPDYILFGRFAGDTEAEPHKKNLALAEWWAQIVEVPCIVMGGAELSTLEVAAATRAEFVALSRAVFGDGVDPAAAVAQANSTFDAVFERMSQ</sequence>
<reference evidence="4 5" key="1">
    <citation type="submission" date="2021-04" db="EMBL/GenBank/DDBJ databases">
        <title>Whole genome sequence of Jiella sp. KSK16Y-1.</title>
        <authorList>
            <person name="Tuo L."/>
        </authorList>
    </citation>
    <scope>NUCLEOTIDE SEQUENCE [LARGE SCALE GENOMIC DNA]</scope>
    <source>
        <strain evidence="4 5">KSK16Y-1</strain>
    </source>
</reference>
<dbReference type="InterPro" id="IPR036206">
    <property type="entry name" value="ThiamineP_synth_sf"/>
</dbReference>
<dbReference type="RefSeq" id="WP_209593845.1">
    <property type="nucleotide sequence ID" value="NZ_JAGJCF010000003.1"/>
</dbReference>
<proteinExistence type="predicted"/>
<evidence type="ECO:0000259" key="3">
    <source>
        <dbReference type="Pfam" id="PF02581"/>
    </source>
</evidence>
<dbReference type="PANTHER" id="PTHR20857">
    <property type="entry name" value="THIAMINE-PHOSPHATE PYROPHOSPHORYLASE"/>
    <property type="match status" value="1"/>
</dbReference>
<feature type="domain" description="Thiamine phosphate synthase/TenI" evidence="3">
    <location>
        <begin position="12"/>
        <end position="191"/>
    </location>
</feature>
<dbReference type="EC" id="2.5.1.3" evidence="4"/>
<keyword evidence="4" id="KW-0808">Transferase</keyword>
<dbReference type="Pfam" id="PF02581">
    <property type="entry name" value="TMP-TENI"/>
    <property type="match status" value="1"/>
</dbReference>
<evidence type="ECO:0000313" key="4">
    <source>
        <dbReference type="EMBL" id="MBP0615349.1"/>
    </source>
</evidence>
<protein>
    <submittedName>
        <fullName evidence="4">Thiamine phosphate synthase</fullName>
        <ecNumber evidence="4">2.5.1.3</ecNumber>
    </submittedName>
</protein>
<keyword evidence="5" id="KW-1185">Reference proteome</keyword>
<comment type="pathway">
    <text evidence="1">Cofactor biosynthesis; thiamine diphosphate biosynthesis.</text>
</comment>
<keyword evidence="2" id="KW-0784">Thiamine biosynthesis</keyword>
<evidence type="ECO:0000256" key="1">
    <source>
        <dbReference type="ARBA" id="ARBA00004948"/>
    </source>
</evidence>
<dbReference type="Gene3D" id="3.20.20.70">
    <property type="entry name" value="Aldolase class I"/>
    <property type="match status" value="1"/>
</dbReference>
<organism evidence="4 5">
    <name type="scientific">Jiella mangrovi</name>
    <dbReference type="NCBI Taxonomy" id="2821407"/>
    <lineage>
        <taxon>Bacteria</taxon>
        <taxon>Pseudomonadati</taxon>
        <taxon>Pseudomonadota</taxon>
        <taxon>Alphaproteobacteria</taxon>
        <taxon>Hyphomicrobiales</taxon>
        <taxon>Aurantimonadaceae</taxon>
        <taxon>Jiella</taxon>
    </lineage>
</organism>
<comment type="caution">
    <text evidence="4">The sequence shown here is derived from an EMBL/GenBank/DDBJ whole genome shotgun (WGS) entry which is preliminary data.</text>
</comment>
<dbReference type="InterPro" id="IPR022998">
    <property type="entry name" value="ThiamineP_synth_TenI"/>
</dbReference>
<dbReference type="EMBL" id="JAGJCF010000003">
    <property type="protein sequence ID" value="MBP0615349.1"/>
    <property type="molecule type" value="Genomic_DNA"/>
</dbReference>
<dbReference type="CDD" id="cd00564">
    <property type="entry name" value="TMP_TenI"/>
    <property type="match status" value="1"/>
</dbReference>
<dbReference type="NCBIfam" id="NF005080">
    <property type="entry name" value="PRK06512.1"/>
    <property type="match status" value="1"/>
</dbReference>
<evidence type="ECO:0000256" key="2">
    <source>
        <dbReference type="ARBA" id="ARBA00022977"/>
    </source>
</evidence>